<dbReference type="RefSeq" id="XP_033599738.1">
    <property type="nucleotide sequence ID" value="XM_033741264.1"/>
</dbReference>
<feature type="region of interest" description="Disordered" evidence="1">
    <location>
        <begin position="414"/>
        <end position="466"/>
    </location>
</feature>
<proteinExistence type="predicted"/>
<dbReference type="Proteomes" id="UP000799437">
    <property type="component" value="Unassembled WGS sequence"/>
</dbReference>
<dbReference type="EMBL" id="ML996573">
    <property type="protein sequence ID" value="KAF2757287.1"/>
    <property type="molecule type" value="Genomic_DNA"/>
</dbReference>
<feature type="compositionally biased region" description="Acidic residues" evidence="1">
    <location>
        <begin position="801"/>
        <end position="826"/>
    </location>
</feature>
<name>A0A6A6W6U4_9PEZI</name>
<feature type="compositionally biased region" description="Polar residues" evidence="1">
    <location>
        <begin position="442"/>
        <end position="456"/>
    </location>
</feature>
<feature type="region of interest" description="Disordered" evidence="1">
    <location>
        <begin position="698"/>
        <end position="729"/>
    </location>
</feature>
<feature type="compositionally biased region" description="Polar residues" evidence="1">
    <location>
        <begin position="51"/>
        <end position="66"/>
    </location>
</feature>
<feature type="compositionally biased region" description="Basic and acidic residues" evidence="1">
    <location>
        <begin position="782"/>
        <end position="800"/>
    </location>
</feature>
<organism evidence="2 3">
    <name type="scientific">Pseudovirgaria hyperparasitica</name>
    <dbReference type="NCBI Taxonomy" id="470096"/>
    <lineage>
        <taxon>Eukaryota</taxon>
        <taxon>Fungi</taxon>
        <taxon>Dikarya</taxon>
        <taxon>Ascomycota</taxon>
        <taxon>Pezizomycotina</taxon>
        <taxon>Dothideomycetes</taxon>
        <taxon>Dothideomycetes incertae sedis</taxon>
        <taxon>Acrospermales</taxon>
        <taxon>Acrospermaceae</taxon>
        <taxon>Pseudovirgaria</taxon>
    </lineage>
</organism>
<feature type="compositionally biased region" description="Polar residues" evidence="1">
    <location>
        <begin position="170"/>
        <end position="192"/>
    </location>
</feature>
<evidence type="ECO:0000256" key="1">
    <source>
        <dbReference type="SAM" id="MobiDB-lite"/>
    </source>
</evidence>
<feature type="region of interest" description="Disordered" evidence="1">
    <location>
        <begin position="142"/>
        <end position="192"/>
    </location>
</feature>
<reference evidence="2" key="1">
    <citation type="journal article" date="2020" name="Stud. Mycol.">
        <title>101 Dothideomycetes genomes: a test case for predicting lifestyles and emergence of pathogens.</title>
        <authorList>
            <person name="Haridas S."/>
            <person name="Albert R."/>
            <person name="Binder M."/>
            <person name="Bloem J."/>
            <person name="Labutti K."/>
            <person name="Salamov A."/>
            <person name="Andreopoulos B."/>
            <person name="Baker S."/>
            <person name="Barry K."/>
            <person name="Bills G."/>
            <person name="Bluhm B."/>
            <person name="Cannon C."/>
            <person name="Castanera R."/>
            <person name="Culley D."/>
            <person name="Daum C."/>
            <person name="Ezra D."/>
            <person name="Gonzalez J."/>
            <person name="Henrissat B."/>
            <person name="Kuo A."/>
            <person name="Liang C."/>
            <person name="Lipzen A."/>
            <person name="Lutzoni F."/>
            <person name="Magnuson J."/>
            <person name="Mondo S."/>
            <person name="Nolan M."/>
            <person name="Ohm R."/>
            <person name="Pangilinan J."/>
            <person name="Park H.-J."/>
            <person name="Ramirez L."/>
            <person name="Alfaro M."/>
            <person name="Sun H."/>
            <person name="Tritt A."/>
            <person name="Yoshinaga Y."/>
            <person name="Zwiers L.-H."/>
            <person name="Turgeon B."/>
            <person name="Goodwin S."/>
            <person name="Spatafora J."/>
            <person name="Crous P."/>
            <person name="Grigoriev I."/>
        </authorList>
    </citation>
    <scope>NUCLEOTIDE SEQUENCE</scope>
    <source>
        <strain evidence="2">CBS 121739</strain>
    </source>
</reference>
<keyword evidence="3" id="KW-1185">Reference proteome</keyword>
<dbReference type="GeneID" id="54482318"/>
<feature type="region of interest" description="Disordered" evidence="1">
    <location>
        <begin position="1"/>
        <end position="69"/>
    </location>
</feature>
<feature type="region of interest" description="Disordered" evidence="1">
    <location>
        <begin position="763"/>
        <end position="832"/>
    </location>
</feature>
<gene>
    <name evidence="2" type="ORF">EJ05DRAFT_385229</name>
</gene>
<dbReference type="AlphaFoldDB" id="A0A6A6W6U4"/>
<accession>A0A6A6W6U4</accession>
<sequence length="832" mass="92818">MKNPLSFAMGSKKAHNGPTTLSIQEDIIQPSLRMSISSGRPATPESDEKNSQTQSSVHSASDQPPKQSRFMIVRRRIRSILLPTRRRPRRSPGSELLDLSSFLTNLARATGLYNPSVTSVDEIVPWSKMAFGKEAESCSKVKFKGKGKSHPQERSVGEQLGLFNFEDRPQTPNTKQSERPVSTSSSNISMTPTIAKILEYNERNKQRVDSAAAPSDADSPSLIQRLAPLLEESSVPPSHRSAVSSDGGTYPAPAETSTAKRTLKQDNLSFASTVKPNDSASQRRSSVVIDRPSTMLDTFLDSSARASLRSIEMDTPLLIDFAVNKESQRPTKAHVHQTHGRKRRGFKKFIGKSVAWLGFPTFSSRSSAISIPIERHPTPVGVPTPNINSGTTRSNLRSNSLIHWAFDKHLFSRGSSAPQRSASLPAKARHSHRLYYRKQRSKGNPMTRANSLTSLHSIKEERSEVSPPLTLKEVKRKSPSIRLPSLPELQSLTASPLLENAKVFMMRGLRYDRSDEERGAPVLQQMLNSILDTKQPGNVQIGELPFESKTNEGTMEGFGTSLVSKQSCMADQLHTLLNDVFDGIGGFMEAHEAALHVHSEIMNIEGECTALEPPPLSFYPTADCIRDTETAILDFVISCKQAAIAMEGLFDRWAECKKEMDQAKQRRLDIEEDSRMQAFMRSKEEEWEREREELGILRSIDVNEGQPPRTPRPAALHSEESPPSSVESHNTWMAYNTTIYSRTHSPCPCGHAIRSIEDELELHSDGSECPGLDVGEVESLLTDERSTPEHTDLKYQLPDDHQDDQDDHQDDQDDQPDEHWEDDSDSEVLVRF</sequence>
<feature type="compositionally biased region" description="Basic residues" evidence="1">
    <location>
        <begin position="427"/>
        <end position="441"/>
    </location>
</feature>
<evidence type="ECO:0000313" key="3">
    <source>
        <dbReference type="Proteomes" id="UP000799437"/>
    </source>
</evidence>
<feature type="region of interest" description="Disordered" evidence="1">
    <location>
        <begin position="230"/>
        <end position="286"/>
    </location>
</feature>
<evidence type="ECO:0000313" key="2">
    <source>
        <dbReference type="EMBL" id="KAF2757287.1"/>
    </source>
</evidence>
<protein>
    <submittedName>
        <fullName evidence="2">Uncharacterized protein</fullName>
    </submittedName>
</protein>
<feature type="compositionally biased region" description="Polar residues" evidence="1">
    <location>
        <begin position="255"/>
        <end position="285"/>
    </location>
</feature>